<dbReference type="VEuPathDB" id="VectorBase:ASIC012724"/>
<dbReference type="Proteomes" id="UP000030765">
    <property type="component" value="Unassembled WGS sequence"/>
</dbReference>
<name>A0A084W3M1_ANOSI</name>
<sequence>MQNTFANDSFISALSNREAEDEINCHIQPAFMGKHGEINVGAVVDKIVGRALLLLLEGLGLDPKDKQPPTAPGRHGPTNVPIPIGTGPLRAWTVSVRGPEPTEGEPEWRRRNSAKMELFRARRKRTPVPASICLSSIIDQPRPDPASSFSSTVCRIVSLHRRKLPDEGTRGKDATSFIQLSHLISFPVGLPYRLLRNRLPDHRLRSDRCIASWEFCVPPATTSPPPAVLPADGTNYVTTNISIFPATECRPEHQEYLQHDGNLCAGYGLVRNRSIDVEYSGSPLICDELQHDGRVFRTVRGLLTWSTDINHAPHLFTNLTTYRPWIEREIERLEATAEPQRPTSPSEPIILRSVPYAPPRVPSVLYG</sequence>
<feature type="region of interest" description="Disordered" evidence="1">
    <location>
        <begin position="62"/>
        <end position="84"/>
    </location>
</feature>
<dbReference type="VEuPathDB" id="VectorBase:ASIS022436"/>
<dbReference type="EMBL" id="KE525293">
    <property type="protein sequence ID" value="KFB44815.1"/>
    <property type="molecule type" value="Genomic_DNA"/>
</dbReference>
<organism evidence="2">
    <name type="scientific">Anopheles sinensis</name>
    <name type="common">Mosquito</name>
    <dbReference type="NCBI Taxonomy" id="74873"/>
    <lineage>
        <taxon>Eukaryota</taxon>
        <taxon>Metazoa</taxon>
        <taxon>Ecdysozoa</taxon>
        <taxon>Arthropoda</taxon>
        <taxon>Hexapoda</taxon>
        <taxon>Insecta</taxon>
        <taxon>Pterygota</taxon>
        <taxon>Neoptera</taxon>
        <taxon>Endopterygota</taxon>
        <taxon>Diptera</taxon>
        <taxon>Nematocera</taxon>
        <taxon>Culicoidea</taxon>
        <taxon>Culicidae</taxon>
        <taxon>Anophelinae</taxon>
        <taxon>Anopheles</taxon>
    </lineage>
</organism>
<reference evidence="2 4" key="1">
    <citation type="journal article" date="2014" name="BMC Genomics">
        <title>Genome sequence of Anopheles sinensis provides insight into genetics basis of mosquito competence for malaria parasites.</title>
        <authorList>
            <person name="Zhou D."/>
            <person name="Zhang D."/>
            <person name="Ding G."/>
            <person name="Shi L."/>
            <person name="Hou Q."/>
            <person name="Ye Y."/>
            <person name="Xu Y."/>
            <person name="Zhou H."/>
            <person name="Xiong C."/>
            <person name="Li S."/>
            <person name="Yu J."/>
            <person name="Hong S."/>
            <person name="Yu X."/>
            <person name="Zou P."/>
            <person name="Chen C."/>
            <person name="Chang X."/>
            <person name="Wang W."/>
            <person name="Lv Y."/>
            <person name="Sun Y."/>
            <person name="Ma L."/>
            <person name="Shen B."/>
            <person name="Zhu C."/>
        </authorList>
    </citation>
    <scope>NUCLEOTIDE SEQUENCE [LARGE SCALE GENOMIC DNA]</scope>
</reference>
<dbReference type="EMBL" id="ATLV01020058">
    <property type="status" value="NOT_ANNOTATED_CDS"/>
    <property type="molecule type" value="Genomic_DNA"/>
</dbReference>
<evidence type="ECO:0000313" key="4">
    <source>
        <dbReference type="Proteomes" id="UP000030765"/>
    </source>
</evidence>
<dbReference type="AlphaFoldDB" id="A0A084W3M1"/>
<dbReference type="EMBL" id="ATLV01020059">
    <property type="status" value="NOT_ANNOTATED_CDS"/>
    <property type="molecule type" value="Genomic_DNA"/>
</dbReference>
<proteinExistence type="predicted"/>
<protein>
    <recommendedName>
        <fullName evidence="5">Peptidase S1 domain-containing protein</fullName>
    </recommendedName>
</protein>
<dbReference type="Gene3D" id="2.40.10.10">
    <property type="entry name" value="Trypsin-like serine proteases"/>
    <property type="match status" value="1"/>
</dbReference>
<gene>
    <name evidence="2" type="ORF">ZHAS_00012724</name>
</gene>
<dbReference type="OrthoDB" id="7761775at2759"/>
<dbReference type="InterPro" id="IPR043504">
    <property type="entry name" value="Peptidase_S1_PA_chymotrypsin"/>
</dbReference>
<dbReference type="STRING" id="74873.A0A084W3M1"/>
<dbReference type="EnsemblMetazoa" id="ASIC012724-RA">
    <property type="protein sequence ID" value="ASIC012724-PA"/>
    <property type="gene ID" value="ASIC012724"/>
</dbReference>
<accession>A0A084W3M1</accession>
<dbReference type="InterPro" id="IPR009003">
    <property type="entry name" value="Peptidase_S1_PA"/>
</dbReference>
<evidence type="ECO:0000256" key="1">
    <source>
        <dbReference type="SAM" id="MobiDB-lite"/>
    </source>
</evidence>
<dbReference type="SUPFAM" id="SSF50494">
    <property type="entry name" value="Trypsin-like serine proteases"/>
    <property type="match status" value="1"/>
</dbReference>
<dbReference type="EMBL" id="ATLV01020057">
    <property type="status" value="NOT_ANNOTATED_CDS"/>
    <property type="molecule type" value="Genomic_DNA"/>
</dbReference>
<evidence type="ECO:0008006" key="5">
    <source>
        <dbReference type="Google" id="ProtNLM"/>
    </source>
</evidence>
<evidence type="ECO:0000313" key="2">
    <source>
        <dbReference type="EMBL" id="KFB44815.1"/>
    </source>
</evidence>
<keyword evidence="4" id="KW-1185">Reference proteome</keyword>
<evidence type="ECO:0000313" key="3">
    <source>
        <dbReference type="EnsemblMetazoa" id="ASIC012724-PA"/>
    </source>
</evidence>
<reference evidence="3" key="2">
    <citation type="submission" date="2020-05" db="UniProtKB">
        <authorList>
            <consortium name="EnsemblMetazoa"/>
        </authorList>
    </citation>
    <scope>IDENTIFICATION</scope>
</reference>